<keyword evidence="5" id="KW-1185">Reference proteome</keyword>
<dbReference type="Pfam" id="PF14257">
    <property type="entry name" value="DUF4349"/>
    <property type="match status" value="1"/>
</dbReference>
<dbReference type="AlphaFoldDB" id="A0A1U7M4U1"/>
<comment type="caution">
    <text evidence="4">The sequence shown here is derived from an EMBL/GenBank/DDBJ whole genome shotgun (WGS) entry which is preliminary data.</text>
</comment>
<keyword evidence="1" id="KW-0472">Membrane</keyword>
<feature type="signal peptide" evidence="2">
    <location>
        <begin position="1"/>
        <end position="23"/>
    </location>
</feature>
<protein>
    <recommendedName>
        <fullName evidence="3">DUF4349 domain-containing protein</fullName>
    </recommendedName>
</protein>
<evidence type="ECO:0000313" key="5">
    <source>
        <dbReference type="Proteomes" id="UP000186112"/>
    </source>
</evidence>
<organism evidence="4 5">
    <name type="scientific">Tissierella creatinophila DSM 6911</name>
    <dbReference type="NCBI Taxonomy" id="1123403"/>
    <lineage>
        <taxon>Bacteria</taxon>
        <taxon>Bacillati</taxon>
        <taxon>Bacillota</taxon>
        <taxon>Tissierellia</taxon>
        <taxon>Tissierellales</taxon>
        <taxon>Tissierellaceae</taxon>
        <taxon>Tissierella</taxon>
    </lineage>
</organism>
<dbReference type="OrthoDB" id="2162337at2"/>
<dbReference type="InterPro" id="IPR025645">
    <property type="entry name" value="DUF4349"/>
</dbReference>
<keyword evidence="1" id="KW-1133">Transmembrane helix</keyword>
<evidence type="ECO:0000259" key="3">
    <source>
        <dbReference type="Pfam" id="PF14257"/>
    </source>
</evidence>
<evidence type="ECO:0000313" key="4">
    <source>
        <dbReference type="EMBL" id="OLS02327.1"/>
    </source>
</evidence>
<feature type="chain" id="PRO_5013250928" description="DUF4349 domain-containing protein" evidence="2">
    <location>
        <begin position="24"/>
        <end position="298"/>
    </location>
</feature>
<name>A0A1U7M4U1_TISCR</name>
<accession>A0A1U7M4U1</accession>
<evidence type="ECO:0000256" key="2">
    <source>
        <dbReference type="SAM" id="SignalP"/>
    </source>
</evidence>
<gene>
    <name evidence="4" type="ORF">TICRE_17140</name>
</gene>
<feature type="transmembrane region" description="Helical" evidence="1">
    <location>
        <begin position="265"/>
        <end position="290"/>
    </location>
</feature>
<sequence>MKKSKFNLLKVFGLIIIISLLSACSYQENHSTGPSATDSGSFEEVTDREVADKEMASDVAKEGSGIVEGEKVISTYFLTLETLNFEKTRDELDALIKEQKSFIENSNIGYRGFEYSKNYRYGDFSIRVPKENIEEFKLSLKKIGNITNESNSKEDVTKFYQDTKSRLQLVTSKEKRLLELLEKAVKIEDIIAIESELTNTIYEKEMLQKSIKEIDEKIEYTTLSLSLVEVRNFSNTDKADSSLFTRLKAAFKDSLFAFKVAIENFIIWLVFALPYLIVIVTLAVLAIIFIKRRKNKSY</sequence>
<dbReference type="RefSeq" id="WP_075727105.1">
    <property type="nucleotide sequence ID" value="NZ_LTDM01000032.1"/>
</dbReference>
<dbReference type="Proteomes" id="UP000186112">
    <property type="component" value="Unassembled WGS sequence"/>
</dbReference>
<keyword evidence="1" id="KW-0812">Transmembrane</keyword>
<evidence type="ECO:0000256" key="1">
    <source>
        <dbReference type="SAM" id="Phobius"/>
    </source>
</evidence>
<proteinExistence type="predicted"/>
<dbReference type="PROSITE" id="PS51257">
    <property type="entry name" value="PROKAR_LIPOPROTEIN"/>
    <property type="match status" value="1"/>
</dbReference>
<reference evidence="4 5" key="1">
    <citation type="submission" date="2016-02" db="EMBL/GenBank/DDBJ databases">
        <title>Genome sequence of Tissierella creatinophila DSM 6911.</title>
        <authorList>
            <person name="Poehlein A."/>
            <person name="Daniel R."/>
        </authorList>
    </citation>
    <scope>NUCLEOTIDE SEQUENCE [LARGE SCALE GENOMIC DNA]</scope>
    <source>
        <strain evidence="4 5">DSM 6911</strain>
    </source>
</reference>
<keyword evidence="2" id="KW-0732">Signal</keyword>
<dbReference type="EMBL" id="LTDM01000032">
    <property type="protein sequence ID" value="OLS02327.1"/>
    <property type="molecule type" value="Genomic_DNA"/>
</dbReference>
<feature type="domain" description="DUF4349" evidence="3">
    <location>
        <begin position="71"/>
        <end position="286"/>
    </location>
</feature>